<feature type="transmembrane region" description="Helical" evidence="1">
    <location>
        <begin position="392"/>
        <end position="414"/>
    </location>
</feature>
<sequence>MLRKNLSAHKLAYYIWTIMVPLIIISGVFMTIGIAPFGNHNLLISDLSTQYLQFFAELRRELLHLSFPSYSFLISIGDSLVPIYSYYLLSPLNLIIVFFRPAQLPIAIDLIIWMKIILCSVSMSIFLGKKYQSYDFMGICGGLAYGLCGFVAMYFYDLMWLDALIWLPVIVYGLEKLFYRNKGGIYVIGLVAIILTNYYMGYIICVFAIIYFAYLMKQSQPIRQPFFQHIKAHSRKVSQFLWYSLISGMLAAVVLIPTVVAMLSTGKKDISLTNFLLKGTFGPSFAVNLGVGGNDFAGRLVHNPSLFTGSLFIIGAVAYFFSRKIKLRNKQAAGILLGSILIGMWLLPLNTFWHMMQQPAGFPFRMVFLFSFALIMVAYEGYLKGVFAERKVILWSAIGIGAALLIGYVTANLFQQKMDPFKFQIPQLMVSNSAAVLAIGFLVVTTLAILAVAAKRPASKAFLVVILALELMVNFSIATSGAPFGNQQSFERTYAKSERLVGKVESKERAHHRFYRMLVINQPFRQLFKVPYSGYNDSFIFQNHGLSSYSSTLNSHTHHVLANLGFSSRNIRRIDMFGSTRITQHLLGLKYVYYIGAHEHLLMTQKNVAGLGFMTSSRMQHLKFIKDQPFRNQNRLVQAEMGNSEQYFERPTIVKTSQQTFRDFYQYQVELRARTTGPHYLYLPKVRLHGVKFYINGRKLSSLYSGLGTEMIPVGNLQRNQATTITVKSTKKLPDPASHVDGINAAKFDRAANTLNRHQLKLQDNNQLDWHGGHFRGKARATNQKRILLMSMPYDKGWQVKVDGRNRPVKKVASGLVGVELPVGTHRLAFNFHIRGLLTGAIFSLVGLLLLIGTVVLKRTGD</sequence>
<dbReference type="PATRIC" id="fig|797516.3.peg.187"/>
<dbReference type="Pfam" id="PF09586">
    <property type="entry name" value="YfhO"/>
    <property type="match status" value="1"/>
</dbReference>
<dbReference type="PANTHER" id="PTHR38454">
    <property type="entry name" value="INTEGRAL MEMBRANE PROTEIN-RELATED"/>
    <property type="match status" value="1"/>
</dbReference>
<dbReference type="AlphaFoldDB" id="H1LC99"/>
<feature type="transmembrane region" description="Helical" evidence="1">
    <location>
        <begin position="837"/>
        <end position="857"/>
    </location>
</feature>
<keyword evidence="1" id="KW-0812">Transmembrane</keyword>
<evidence type="ECO:0000313" key="3">
    <source>
        <dbReference type="Proteomes" id="UP000005025"/>
    </source>
</evidence>
<feature type="transmembrane region" description="Helical" evidence="1">
    <location>
        <begin position="333"/>
        <end position="356"/>
    </location>
</feature>
<proteinExistence type="predicted"/>
<dbReference type="EMBL" id="AGRJ01000022">
    <property type="protein sequence ID" value="EHO54194.1"/>
    <property type="molecule type" value="Genomic_DNA"/>
</dbReference>
<feature type="transmembrane region" description="Helical" evidence="1">
    <location>
        <begin position="434"/>
        <end position="454"/>
    </location>
</feature>
<feature type="transmembrane region" description="Helical" evidence="1">
    <location>
        <begin position="12"/>
        <end position="37"/>
    </location>
</feature>
<evidence type="ECO:0000256" key="1">
    <source>
        <dbReference type="SAM" id="Phobius"/>
    </source>
</evidence>
<comment type="caution">
    <text evidence="2">The sequence shown here is derived from an EMBL/GenBank/DDBJ whole genome shotgun (WGS) entry which is preliminary data.</text>
</comment>
<dbReference type="PANTHER" id="PTHR38454:SF1">
    <property type="entry name" value="INTEGRAL MEMBRANE PROTEIN"/>
    <property type="match status" value="1"/>
</dbReference>
<feature type="transmembrane region" description="Helical" evidence="1">
    <location>
        <begin position="240"/>
        <end position="263"/>
    </location>
</feature>
<feature type="transmembrane region" description="Helical" evidence="1">
    <location>
        <begin position="185"/>
        <end position="214"/>
    </location>
</feature>
<dbReference type="STRING" id="797516.HMPREF9104_00211"/>
<dbReference type="OrthoDB" id="9815466at2"/>
<feature type="transmembrane region" description="Helical" evidence="1">
    <location>
        <begin position="304"/>
        <end position="321"/>
    </location>
</feature>
<dbReference type="InterPro" id="IPR018580">
    <property type="entry name" value="Uncharacterised_YfhO"/>
</dbReference>
<feature type="transmembrane region" description="Helical" evidence="1">
    <location>
        <begin position="134"/>
        <end position="156"/>
    </location>
</feature>
<feature type="transmembrane region" description="Helical" evidence="1">
    <location>
        <begin position="110"/>
        <end position="128"/>
    </location>
</feature>
<feature type="transmembrane region" description="Helical" evidence="1">
    <location>
        <begin position="461"/>
        <end position="484"/>
    </location>
</feature>
<name>H1LC99_9LACO</name>
<keyword evidence="1" id="KW-1133">Transmembrane helix</keyword>
<accession>H1LC99</accession>
<keyword evidence="1" id="KW-0472">Membrane</keyword>
<reference evidence="2 3" key="1">
    <citation type="submission" date="2011-09" db="EMBL/GenBank/DDBJ databases">
        <authorList>
            <person name="Weinstock G."/>
            <person name="Sodergren E."/>
            <person name="Clifton S."/>
            <person name="Fulton L."/>
            <person name="Fulton B."/>
            <person name="Courtney L."/>
            <person name="Fronick C."/>
            <person name="Harrison M."/>
            <person name="Strong C."/>
            <person name="Farmer C."/>
            <person name="Delahaunty K."/>
            <person name="Markovic C."/>
            <person name="Hall O."/>
            <person name="Minx P."/>
            <person name="Tomlinson C."/>
            <person name="Mitreva M."/>
            <person name="Hou S."/>
            <person name="Chen J."/>
            <person name="Wollam A."/>
            <person name="Pepin K.H."/>
            <person name="Johnson M."/>
            <person name="Bhonagiri V."/>
            <person name="Zhang X."/>
            <person name="Suruliraj S."/>
            <person name="Warren W."/>
            <person name="Chinwalla A."/>
            <person name="Mardis E.R."/>
            <person name="Wilson R.K."/>
        </authorList>
    </citation>
    <scope>NUCLEOTIDE SEQUENCE [LARGE SCALE GENOMIC DNA]</scope>
    <source>
        <strain evidence="2 3">F0435</strain>
    </source>
</reference>
<evidence type="ECO:0000313" key="2">
    <source>
        <dbReference type="EMBL" id="EHO54194.1"/>
    </source>
</evidence>
<feature type="transmembrane region" description="Helical" evidence="1">
    <location>
        <begin position="362"/>
        <end position="380"/>
    </location>
</feature>
<organism evidence="2 3">
    <name type="scientific">Lentilactobacillus kisonensis F0435</name>
    <dbReference type="NCBI Taxonomy" id="797516"/>
    <lineage>
        <taxon>Bacteria</taxon>
        <taxon>Bacillati</taxon>
        <taxon>Bacillota</taxon>
        <taxon>Bacilli</taxon>
        <taxon>Lactobacillales</taxon>
        <taxon>Lactobacillaceae</taxon>
        <taxon>Lentilactobacillus</taxon>
    </lineage>
</organism>
<dbReference type="Proteomes" id="UP000005025">
    <property type="component" value="Unassembled WGS sequence"/>
</dbReference>
<dbReference type="HOGENOM" id="CLU_008413_3_0_9"/>
<dbReference type="RefSeq" id="WP_008855405.1">
    <property type="nucleotide sequence ID" value="NZ_JH590995.1"/>
</dbReference>
<protein>
    <submittedName>
        <fullName evidence="2">Bacterial membrane protein YfhO</fullName>
    </submittedName>
</protein>
<gene>
    <name evidence="2" type="ORF">HMPREF9104_00211</name>
</gene>